<dbReference type="EMBL" id="QQBA01000007">
    <property type="protein sequence ID" value="RDI54706.1"/>
    <property type="molecule type" value="Genomic_DNA"/>
</dbReference>
<sequence>MLLQIFFSVLFGTLFLLLFIFRVVEPTYILLFNKPLYIHWYPFSKKLKLSQRQILENDFPFYTSLSSKKKMYFEHRVNEFIVKYDFIGKETVVTEQMRMLIAGTYVMLTFGMRNYLVTLFNKIIIYPSSYFSTVNLVHHKGEFNPQMKTIVFSWEDFLLGHQTSNDNVNLGLHEFSHVLHFHCLKSNDPSAIVFFDEFNEVIKYYSDQLLNIELTQKDYFRMYAYENKFEFLSVILEHFFETPSLFKSFHPELYAHVATMINFKEELLK</sequence>
<protein>
    <recommendedName>
        <fullName evidence="5">Zinc-dependent peptidase</fullName>
    </recommendedName>
</protein>
<comment type="caution">
    <text evidence="2">The sequence shown here is derived from an EMBL/GenBank/DDBJ whole genome shotgun (WGS) entry which is preliminary data.</text>
</comment>
<evidence type="ECO:0000313" key="4">
    <source>
        <dbReference type="Proteomes" id="UP000321392"/>
    </source>
</evidence>
<dbReference type="Pfam" id="PF06167">
    <property type="entry name" value="Peptidase_M90"/>
    <property type="match status" value="1"/>
</dbReference>
<dbReference type="EMBL" id="VLKX01000007">
    <property type="protein sequence ID" value="TWI47226.1"/>
    <property type="molecule type" value="Genomic_DNA"/>
</dbReference>
<evidence type="ECO:0000313" key="3">
    <source>
        <dbReference type="Proteomes" id="UP000254518"/>
    </source>
</evidence>
<accession>A0A562PT21</accession>
<dbReference type="PANTHER" id="PTHR30164:SF2">
    <property type="entry name" value="PROTEIN MTFA"/>
    <property type="match status" value="1"/>
</dbReference>
<dbReference type="InterPro" id="IPR042252">
    <property type="entry name" value="MtfA_N"/>
</dbReference>
<dbReference type="AlphaFoldDB" id="A0A562PT21"/>
<evidence type="ECO:0000313" key="2">
    <source>
        <dbReference type="EMBL" id="TWI47226.1"/>
    </source>
</evidence>
<reference evidence="2 4" key="1">
    <citation type="journal article" date="2015" name="Stand. Genomic Sci.">
        <title>Genomic Encyclopedia of Bacterial and Archaeal Type Strains, Phase III: the genomes of soil and plant-associated and newly described type strains.</title>
        <authorList>
            <person name="Whitman W.B."/>
            <person name="Woyke T."/>
            <person name="Klenk H.P."/>
            <person name="Zhou Y."/>
            <person name="Lilburn T.G."/>
            <person name="Beck B.J."/>
            <person name="De Vos P."/>
            <person name="Vandamme P."/>
            <person name="Eisen J.A."/>
            <person name="Garrity G."/>
            <person name="Hugenholtz P."/>
            <person name="Kyrpides N.C."/>
        </authorList>
    </citation>
    <scope>NUCLEOTIDE SEQUENCE [LARGE SCALE GENOMIC DNA]</scope>
    <source>
        <strain evidence="2 4">CGMCC 1.5380</strain>
    </source>
</reference>
<dbReference type="GO" id="GO:0004177">
    <property type="term" value="F:aminopeptidase activity"/>
    <property type="evidence" value="ECO:0007669"/>
    <property type="project" value="TreeGrafter"/>
</dbReference>
<dbReference type="GO" id="GO:0005829">
    <property type="term" value="C:cytosol"/>
    <property type="evidence" value="ECO:0007669"/>
    <property type="project" value="TreeGrafter"/>
</dbReference>
<dbReference type="SUPFAM" id="SSF55486">
    <property type="entry name" value="Metalloproteases ('zincins'), catalytic domain"/>
    <property type="match status" value="1"/>
</dbReference>
<keyword evidence="3" id="KW-1185">Reference proteome</keyword>
<dbReference type="PANTHER" id="PTHR30164">
    <property type="entry name" value="MTFA PEPTIDASE"/>
    <property type="match status" value="1"/>
</dbReference>
<dbReference type="CDD" id="cd20170">
    <property type="entry name" value="Peptidase_M90-like"/>
    <property type="match status" value="1"/>
</dbReference>
<dbReference type="Gene3D" id="1.10.472.150">
    <property type="entry name" value="Glucose-regulated metallo-peptidase M90, N-terminal domain"/>
    <property type="match status" value="1"/>
</dbReference>
<gene>
    <name evidence="1" type="ORF">DFR66_10728</name>
    <name evidence="2" type="ORF">IQ02_01682</name>
</gene>
<dbReference type="RefSeq" id="WP_114754255.1">
    <property type="nucleotide sequence ID" value="NZ_QQBA01000007.1"/>
</dbReference>
<proteinExistence type="predicted"/>
<reference evidence="2" key="3">
    <citation type="submission" date="2019-07" db="EMBL/GenBank/DDBJ databases">
        <authorList>
            <person name="Whitman W."/>
            <person name="Huntemann M."/>
            <person name="Clum A."/>
            <person name="Pillay M."/>
            <person name="Palaniappan K."/>
            <person name="Varghese N."/>
            <person name="Mikhailova N."/>
            <person name="Stamatis D."/>
            <person name="Reddy T."/>
            <person name="Daum C."/>
            <person name="Shapiro N."/>
            <person name="Ivanova N."/>
            <person name="Kyrpides N."/>
            <person name="Woyke T."/>
        </authorList>
    </citation>
    <scope>NUCLEOTIDE SEQUENCE</scope>
    <source>
        <strain evidence="2">CGMCC 1.5380</strain>
    </source>
</reference>
<reference evidence="1 3" key="2">
    <citation type="submission" date="2018-07" db="EMBL/GenBank/DDBJ databases">
        <title>Genomic Encyclopedia of Type Strains, Phase IV (KMG-IV): sequencing the most valuable type-strain genomes for metagenomic binning, comparative biology and taxonomic classification.</title>
        <authorList>
            <person name="Goeker M."/>
        </authorList>
    </citation>
    <scope>NUCLEOTIDE SEQUENCE [LARGE SCALE GENOMIC DNA]</scope>
    <source>
        <strain evidence="1 3">DSM 19728</strain>
    </source>
</reference>
<organism evidence="2 4">
    <name type="scientific">Flavobacterium glaciei</name>
    <dbReference type="NCBI Taxonomy" id="386300"/>
    <lineage>
        <taxon>Bacteria</taxon>
        <taxon>Pseudomonadati</taxon>
        <taxon>Bacteroidota</taxon>
        <taxon>Flavobacteriia</taxon>
        <taxon>Flavobacteriales</taxon>
        <taxon>Flavobacteriaceae</taxon>
        <taxon>Flavobacterium</taxon>
    </lineage>
</organism>
<name>A0A562PT21_9FLAO</name>
<evidence type="ECO:0008006" key="5">
    <source>
        <dbReference type="Google" id="ProtNLM"/>
    </source>
</evidence>
<dbReference type="OrthoDB" id="9786424at2"/>
<dbReference type="Proteomes" id="UP000254518">
    <property type="component" value="Unassembled WGS sequence"/>
</dbReference>
<dbReference type="InterPro" id="IPR010384">
    <property type="entry name" value="MtfA_fam"/>
</dbReference>
<dbReference type="Proteomes" id="UP000321392">
    <property type="component" value="Unassembled WGS sequence"/>
</dbReference>
<evidence type="ECO:0000313" key="1">
    <source>
        <dbReference type="EMBL" id="RDI54706.1"/>
    </source>
</evidence>